<dbReference type="EMBL" id="SRJC01000005">
    <property type="protein sequence ID" value="TGB01693.1"/>
    <property type="molecule type" value="Genomic_DNA"/>
</dbReference>
<dbReference type="InterPro" id="IPR051533">
    <property type="entry name" value="WaaL-like"/>
</dbReference>
<dbReference type="PANTHER" id="PTHR37422:SF13">
    <property type="entry name" value="LIPOPOLYSACCHARIDE BIOSYNTHESIS PROTEIN PA4999-RELATED"/>
    <property type="match status" value="1"/>
</dbReference>
<feature type="transmembrane region" description="Helical" evidence="5">
    <location>
        <begin position="158"/>
        <end position="176"/>
    </location>
</feature>
<dbReference type="GO" id="GO:0016874">
    <property type="term" value="F:ligase activity"/>
    <property type="evidence" value="ECO:0007669"/>
    <property type="project" value="UniProtKB-KW"/>
</dbReference>
<evidence type="ECO:0000256" key="4">
    <source>
        <dbReference type="ARBA" id="ARBA00023136"/>
    </source>
</evidence>
<reference evidence="7 8" key="1">
    <citation type="journal article" date="2003" name="Int. J. Syst. Evol. Microbiol.">
        <title>Halobacillus salinus sp. nov., isolated from a salt lake on the coast of the East Sea in Korea.</title>
        <authorList>
            <person name="Yoon J.H."/>
            <person name="Kang K.H."/>
            <person name="Park Y.H."/>
        </authorList>
    </citation>
    <scope>NUCLEOTIDE SEQUENCE [LARGE SCALE GENOMIC DNA]</scope>
    <source>
        <strain evidence="7 8">HSL-3</strain>
    </source>
</reference>
<feature type="transmembrane region" description="Helical" evidence="5">
    <location>
        <begin position="437"/>
        <end position="457"/>
    </location>
</feature>
<gene>
    <name evidence="7" type="ORF">E4663_16185</name>
</gene>
<dbReference type="AlphaFoldDB" id="A0A4Z0GVE4"/>
<keyword evidence="3 5" id="KW-1133">Transmembrane helix</keyword>
<evidence type="ECO:0000313" key="8">
    <source>
        <dbReference type="Proteomes" id="UP000297982"/>
    </source>
</evidence>
<dbReference type="InterPro" id="IPR007016">
    <property type="entry name" value="O-antigen_ligase-rel_domated"/>
</dbReference>
<keyword evidence="8" id="KW-1185">Reference proteome</keyword>
<dbReference type="Pfam" id="PF04932">
    <property type="entry name" value="Wzy_C"/>
    <property type="match status" value="1"/>
</dbReference>
<keyword evidence="4 5" id="KW-0472">Membrane</keyword>
<sequence>MSNVSLSNKEYLFIPLSILALVIGAAFDNQIVGLAITLGFGLFALWNTKAALAFLFLYFPVRNFLIEFNPALKGIGDIIILFSLLKVFYWYRKDWKSLFKFEWFEYAYFGFLAIGAVVAFFNDVSITAIIFQIRAFVLFYLLYYIVKRIKVSQEDIKRAAWLVLITSIAIVIQGLVEKLSLRTLFLPQSWVDLGLSPKNAGRIYGLVGNPNMLAVYLSFSYLAIVHLKDQILGSRYMKIFLNITLVAIMGVWFLTYSRGTYIALGVAMVVYLIMTRNWQRFVHWAVVLVAGIVLIGLPTNMITAYVEGSNFGTEQKQKRQIEGSNESLGDRLRGTFDEEELESSRALGRLYIVNKGFDIYQDHPIVGTGFATFGDSATLSYGSPIYEDYEIERRFYSDNQYIQIIVQTGAIGVLLFAVYLLHMLYRTAKEHKNNSHFSSVMVSVLLGAFAAGMVYNIWEMDVFTLFFFPMLAFLLHARTLHSLKTEGY</sequence>
<feature type="transmembrane region" description="Helical" evidence="5">
    <location>
        <begin position="127"/>
        <end position="146"/>
    </location>
</feature>
<dbReference type="RefSeq" id="WP_135328378.1">
    <property type="nucleotide sequence ID" value="NZ_SRJC01000005.1"/>
</dbReference>
<dbReference type="GO" id="GO:0016020">
    <property type="term" value="C:membrane"/>
    <property type="evidence" value="ECO:0007669"/>
    <property type="project" value="UniProtKB-SubCell"/>
</dbReference>
<feature type="transmembrane region" description="Helical" evidence="5">
    <location>
        <begin position="463"/>
        <end position="480"/>
    </location>
</feature>
<organism evidence="7 8">
    <name type="scientific">Halobacillus salinus</name>
    <dbReference type="NCBI Taxonomy" id="192814"/>
    <lineage>
        <taxon>Bacteria</taxon>
        <taxon>Bacillati</taxon>
        <taxon>Bacillota</taxon>
        <taxon>Bacilli</taxon>
        <taxon>Bacillales</taxon>
        <taxon>Bacillaceae</taxon>
        <taxon>Halobacillus</taxon>
    </lineage>
</organism>
<feature type="transmembrane region" description="Helical" evidence="5">
    <location>
        <begin position="103"/>
        <end position="121"/>
    </location>
</feature>
<evidence type="ECO:0000256" key="2">
    <source>
        <dbReference type="ARBA" id="ARBA00022692"/>
    </source>
</evidence>
<evidence type="ECO:0000313" key="7">
    <source>
        <dbReference type="EMBL" id="TGB01693.1"/>
    </source>
</evidence>
<protein>
    <submittedName>
        <fullName evidence="7">O-antigen ligase family protein</fullName>
    </submittedName>
</protein>
<feature type="transmembrane region" description="Helical" evidence="5">
    <location>
        <begin position="34"/>
        <end position="59"/>
    </location>
</feature>
<feature type="domain" description="O-antigen ligase-related" evidence="6">
    <location>
        <begin position="244"/>
        <end position="417"/>
    </location>
</feature>
<dbReference type="STRING" id="192814.GCA_900166575_03159"/>
<dbReference type="Proteomes" id="UP000297982">
    <property type="component" value="Unassembled WGS sequence"/>
</dbReference>
<keyword evidence="2 5" id="KW-0812">Transmembrane</keyword>
<feature type="transmembrane region" description="Helical" evidence="5">
    <location>
        <begin position="203"/>
        <end position="224"/>
    </location>
</feature>
<feature type="transmembrane region" description="Helical" evidence="5">
    <location>
        <begin position="236"/>
        <end position="253"/>
    </location>
</feature>
<feature type="transmembrane region" description="Helical" evidence="5">
    <location>
        <begin position="401"/>
        <end position="425"/>
    </location>
</feature>
<evidence type="ECO:0000256" key="5">
    <source>
        <dbReference type="SAM" id="Phobius"/>
    </source>
</evidence>
<name>A0A4Z0GVE4_9BACI</name>
<feature type="transmembrane region" description="Helical" evidence="5">
    <location>
        <begin position="12"/>
        <end position="27"/>
    </location>
</feature>
<dbReference type="PANTHER" id="PTHR37422">
    <property type="entry name" value="TEICHURONIC ACID BIOSYNTHESIS PROTEIN TUAE"/>
    <property type="match status" value="1"/>
</dbReference>
<evidence type="ECO:0000256" key="1">
    <source>
        <dbReference type="ARBA" id="ARBA00004141"/>
    </source>
</evidence>
<keyword evidence="7" id="KW-0436">Ligase</keyword>
<feature type="transmembrane region" description="Helical" evidence="5">
    <location>
        <begin position="259"/>
        <end position="274"/>
    </location>
</feature>
<feature type="transmembrane region" description="Helical" evidence="5">
    <location>
        <begin position="71"/>
        <end position="91"/>
    </location>
</feature>
<accession>A0A4Z0GVE4</accession>
<comment type="subcellular location">
    <subcellularLocation>
        <location evidence="1">Membrane</location>
        <topology evidence="1">Multi-pass membrane protein</topology>
    </subcellularLocation>
</comment>
<evidence type="ECO:0000259" key="6">
    <source>
        <dbReference type="Pfam" id="PF04932"/>
    </source>
</evidence>
<comment type="caution">
    <text evidence="7">The sequence shown here is derived from an EMBL/GenBank/DDBJ whole genome shotgun (WGS) entry which is preliminary data.</text>
</comment>
<feature type="transmembrane region" description="Helical" evidence="5">
    <location>
        <begin position="281"/>
        <end position="306"/>
    </location>
</feature>
<proteinExistence type="predicted"/>
<evidence type="ECO:0000256" key="3">
    <source>
        <dbReference type="ARBA" id="ARBA00022989"/>
    </source>
</evidence>